<feature type="region of interest" description="Disordered" evidence="6">
    <location>
        <begin position="1376"/>
        <end position="1427"/>
    </location>
</feature>
<feature type="binding site" evidence="5">
    <location>
        <begin position="353"/>
        <end position="360"/>
    </location>
    <ligand>
        <name>ATP</name>
        <dbReference type="ChEBI" id="CHEBI:30616"/>
    </ligand>
</feature>
<dbReference type="PROSITE" id="PS50067">
    <property type="entry name" value="KINESIN_MOTOR_2"/>
    <property type="match status" value="1"/>
</dbReference>
<keyword evidence="3 5" id="KW-0067">ATP-binding</keyword>
<feature type="region of interest" description="Disordered" evidence="6">
    <location>
        <begin position="1688"/>
        <end position="1707"/>
    </location>
</feature>
<feature type="region of interest" description="Disordered" evidence="6">
    <location>
        <begin position="195"/>
        <end position="230"/>
    </location>
</feature>
<dbReference type="Proteomes" id="UP000515163">
    <property type="component" value="Unplaced"/>
</dbReference>
<dbReference type="GO" id="GO:0007018">
    <property type="term" value="P:microtubule-based movement"/>
    <property type="evidence" value="ECO:0007669"/>
    <property type="project" value="InterPro"/>
</dbReference>
<feature type="compositionally biased region" description="Basic and acidic residues" evidence="6">
    <location>
        <begin position="1467"/>
        <end position="1480"/>
    </location>
</feature>
<name>A0A6P8J2X4_ACTTE</name>
<keyword evidence="5" id="KW-0505">Motor protein</keyword>
<dbReference type="PANTHER" id="PTHR21608">
    <property type="entry name" value="KINESIN-LIKE PROTEIN CG14535"/>
    <property type="match status" value="1"/>
</dbReference>
<feature type="compositionally biased region" description="Polar residues" evidence="6">
    <location>
        <begin position="1329"/>
        <end position="1339"/>
    </location>
</feature>
<feature type="region of interest" description="Disordered" evidence="6">
    <location>
        <begin position="1467"/>
        <end position="1538"/>
    </location>
</feature>
<dbReference type="Pfam" id="PF00225">
    <property type="entry name" value="Kinesin"/>
    <property type="match status" value="1"/>
</dbReference>
<dbReference type="FunCoup" id="A0A6P8J2X4">
    <property type="interactions" value="633"/>
</dbReference>
<keyword evidence="2 5" id="KW-0547">Nucleotide-binding</keyword>
<feature type="compositionally biased region" description="Polar residues" evidence="6">
    <location>
        <begin position="1192"/>
        <end position="1208"/>
    </location>
</feature>
<feature type="compositionally biased region" description="Basic and acidic residues" evidence="6">
    <location>
        <begin position="1257"/>
        <end position="1268"/>
    </location>
</feature>
<proteinExistence type="inferred from homology"/>
<evidence type="ECO:0000256" key="5">
    <source>
        <dbReference type="PROSITE-ProRule" id="PRU00283"/>
    </source>
</evidence>
<dbReference type="InterPro" id="IPR036961">
    <property type="entry name" value="Kinesin_motor_dom_sf"/>
</dbReference>
<feature type="compositionally biased region" description="Basic and acidic residues" evidence="6">
    <location>
        <begin position="1488"/>
        <end position="1500"/>
    </location>
</feature>
<dbReference type="RefSeq" id="XP_031571980.1">
    <property type="nucleotide sequence ID" value="XM_031716120.1"/>
</dbReference>
<evidence type="ECO:0000256" key="1">
    <source>
        <dbReference type="ARBA" id="ARBA00004245"/>
    </source>
</evidence>
<feature type="compositionally biased region" description="Low complexity" evidence="6">
    <location>
        <begin position="1724"/>
        <end position="1735"/>
    </location>
</feature>
<evidence type="ECO:0000313" key="9">
    <source>
        <dbReference type="RefSeq" id="XP_031571980.1"/>
    </source>
</evidence>
<dbReference type="InParanoid" id="A0A6P8J2X4"/>
<protein>
    <submittedName>
        <fullName evidence="9">Uncharacterized protein LOC116306087</fullName>
    </submittedName>
</protein>
<organism evidence="8 9">
    <name type="scientific">Actinia tenebrosa</name>
    <name type="common">Australian red waratah sea anemone</name>
    <dbReference type="NCBI Taxonomy" id="6105"/>
    <lineage>
        <taxon>Eukaryota</taxon>
        <taxon>Metazoa</taxon>
        <taxon>Cnidaria</taxon>
        <taxon>Anthozoa</taxon>
        <taxon>Hexacorallia</taxon>
        <taxon>Actiniaria</taxon>
        <taxon>Actiniidae</taxon>
        <taxon>Actinia</taxon>
    </lineage>
</organism>
<evidence type="ECO:0000256" key="2">
    <source>
        <dbReference type="ARBA" id="ARBA00022741"/>
    </source>
</evidence>
<feature type="region of interest" description="Disordered" evidence="6">
    <location>
        <begin position="1316"/>
        <end position="1362"/>
    </location>
</feature>
<feature type="region of interest" description="Disordered" evidence="6">
    <location>
        <begin position="1158"/>
        <end position="1273"/>
    </location>
</feature>
<feature type="compositionally biased region" description="Basic and acidic residues" evidence="6">
    <location>
        <begin position="722"/>
        <end position="739"/>
    </location>
</feature>
<dbReference type="InterPro" id="IPR001752">
    <property type="entry name" value="Kinesin_motor_dom"/>
</dbReference>
<dbReference type="PRINTS" id="PR00380">
    <property type="entry name" value="KINESINHEAVY"/>
</dbReference>
<dbReference type="InterPro" id="IPR027417">
    <property type="entry name" value="P-loop_NTPase"/>
</dbReference>
<feature type="compositionally biased region" description="Basic and acidic residues" evidence="6">
    <location>
        <begin position="1523"/>
        <end position="1538"/>
    </location>
</feature>
<dbReference type="GO" id="GO:0003777">
    <property type="term" value="F:microtubule motor activity"/>
    <property type="evidence" value="ECO:0007669"/>
    <property type="project" value="InterPro"/>
</dbReference>
<sequence length="1937" mass="217005">MRCLGSDNTRFPSLMAEMRPSGIQPAQAPWVPPCAQTVQAGGVWCEKCNNRLVELKRQVLRLILPEIQSFFHSGTTPNTGSLSSRIFSQIGLPESHLKSWHADQCQVCSTHLNQLKWEAVSMVHTLEESQFLAYYNIPGYVVGPNAQQVLRKMEKQRPPVNVVTAEQSDRGLVCARPEDAASSSSFLHRAAQKLNLSSKKKVKRNHKDGPQTSDVPQTRHAQKETSPYPFPTKFKEVLRSSSPTVPAALQKTSPKRRDGKVKVMLRICPSFIGESASVMKVDTKRKQITLYDPSTATHVSTAKRKMGVAAPKIFAFDAIYEASAKQSDVCSGTLVDILQTVVGGSDACVFTYGHAGLGKTYSMIGRDENDQTLGILPSALSWLFRLINEQKQKTGTKFSVRVSAVEIVGRSENWRDLLASATTGTDNGSNETPSPSEFLRDDRTEGVQLMNPSELRASSAEKAAFYLDAALAARTRSSTEKPSVDGGLEKDETRNSHMFFTVHIYQVEKHSKNSKVHGGRSRLHLIDLASCEGYTGSKKDSGASSMSIAGLGNVIIALINGAKHLPHKGSKITRMLQESIGNPSCRTTMIAHVSPSLPFYAETLGIAQLASRLHRLRKRKGKGSSTSSSGGESSCDESRIRKPRLRTAEPKLRTTAIPNRLREDTREEAENSDYNSSTGEESCDTVIYVGPDGELSDRDLTDHEGPPSIHHYKTSPLAKGKSPWEECETTRSLKRKLEAIENPDQEDDEETEGRETPIATKEREEINEEEILTEEREPEEKAAEINEINETVQTTDETQELNFVEEIEEEEEEEEEEEREEAEEEKEDENKVDVAENTPDCSQQNKEDASQELDTFDDDYFEELRELEFLDQTLDKNLVHSDEEFELQEKDFLPNFTENPSFLSEDLSFLPSRHVLSDIQLKETAKYALSKAECLLEVESDNIEALEDWNEAAADVAAIIKYHKQLTSKSIQGDGYPVDQSLSKSIKKSHTSKSSSSDASSSDAESIVLPEKPCFSFMTCDAVNVDDNEPKTTGKRLSGSFIKIKGDVGLGYRPDVTAKLVEACQPEGFFSQDGGACYVVEEHHSPDELYYDDTELIWGEKEDDLRTVTVLYLDERGQGIEKEVKKALSEEMLFPDLDQKLYDVNLVCDGRESEISFKMEGSTDSFDSDPDLPPRSPAMDTPMKLFYHLVPSPQSSSNEELDESQSSKAKLMAAKSLSPIQECPSRESSLNRSSDSLNIQSLRDQNYNVVNTSELGNGRKVETNEREITSPPAKYFRTVEHEQNGNPTKPGNSPPQKYDACSMLQRFVADQIMESQAASQLTRPKPQQPVGTNRVTPTRGNRRCRVISPNDPSSQDILIPPLTPHRRSVTDRARVIRSPKLGVQREREYGSDVVSYRRDYQDDSSDSSLTTRTEPWNPVRPRPLFPPHQVKQSIITNVTFLGSEEATLSNTHTKVVSVEDLKEAEDEIRHSQELDKENCDRVNYSQEDNARRSREAKKNQEFGYQSEPEVCRNKNSNRKQKHKRDERGYVSEGEGKLSKTKCDRSNSFVRLTYQGSEVSGSEAEVRRPRLHQSEPHVGRYGNLKRPSISREAIDPKTPYAPQKDFKVRQGQRRSLPKIIYRFSGEYGAVVTTAGATTGYPRPVLSYSVEGMHNTSSSRLGSTSTVNSNGLTLAKSNSRVWVMTDPPTSCEEMTADEQSVPGTPVCASRGRRLNKLRLFSRDRGSSYSSGHASDSSVNDSPGPRKSRLNSLRRSKSVSNRSDAASSSGYESMRNDTSHASSDSCSERGSSKKKKKRGLHKRSNSAPPSNRRRSRSPRRWFSRKSLDDPIEIKVYHVDDMDKLQKFMRSEANEETFTRLRGLKEQQSVLKAELRRSRQRLVDDEKRWSYGLRAEGMFPVDDPRLAQALEMENVMLEKRINTCKSKLMMVTSFDVIVTEV</sequence>
<dbReference type="Gene3D" id="3.40.850.10">
    <property type="entry name" value="Kinesin motor domain"/>
    <property type="match status" value="1"/>
</dbReference>
<dbReference type="SMART" id="SM00129">
    <property type="entry name" value="KISc"/>
    <property type="match status" value="1"/>
</dbReference>
<feature type="compositionally biased region" description="Acidic residues" evidence="6">
    <location>
        <begin position="741"/>
        <end position="752"/>
    </location>
</feature>
<dbReference type="OrthoDB" id="8862460at2759"/>
<gene>
    <name evidence="9" type="primary">LOC116306087</name>
</gene>
<dbReference type="SUPFAM" id="SSF52540">
    <property type="entry name" value="P-loop containing nucleoside triphosphate hydrolases"/>
    <property type="match status" value="1"/>
</dbReference>
<dbReference type="GO" id="GO:0005856">
    <property type="term" value="C:cytoskeleton"/>
    <property type="evidence" value="ECO:0007669"/>
    <property type="project" value="UniProtKB-SubCell"/>
</dbReference>
<feature type="compositionally biased region" description="Basic and acidic residues" evidence="6">
    <location>
        <begin position="1383"/>
        <end position="1401"/>
    </location>
</feature>
<dbReference type="KEGG" id="aten:116306087"/>
<feature type="region of interest" description="Disordered" evidence="6">
    <location>
        <begin position="617"/>
        <end position="684"/>
    </location>
</feature>
<feature type="region of interest" description="Disordered" evidence="6">
    <location>
        <begin position="420"/>
        <end position="441"/>
    </location>
</feature>
<evidence type="ECO:0000256" key="3">
    <source>
        <dbReference type="ARBA" id="ARBA00022840"/>
    </source>
</evidence>
<accession>A0A6P8J2X4</accession>
<feature type="compositionally biased region" description="Polar residues" evidence="6">
    <location>
        <begin position="420"/>
        <end position="435"/>
    </location>
</feature>
<dbReference type="InterPro" id="IPR057090">
    <property type="entry name" value="HTH_KIF26A_B_1st"/>
</dbReference>
<feature type="compositionally biased region" description="Basic and acidic residues" evidence="6">
    <location>
        <begin position="660"/>
        <end position="669"/>
    </location>
</feature>
<feature type="region of interest" description="Disordered" evidence="6">
    <location>
        <begin position="1716"/>
        <end position="1820"/>
    </location>
</feature>
<feature type="compositionally biased region" description="Polar residues" evidence="6">
    <location>
        <begin position="1239"/>
        <end position="1255"/>
    </location>
</feature>
<feature type="region of interest" description="Disordered" evidence="6">
    <location>
        <begin position="702"/>
        <end position="853"/>
    </location>
</feature>
<feature type="compositionally biased region" description="Basic residues" evidence="6">
    <location>
        <begin position="1808"/>
        <end position="1820"/>
    </location>
</feature>
<keyword evidence="8" id="KW-1185">Reference proteome</keyword>
<feature type="compositionally biased region" description="Low complexity" evidence="6">
    <location>
        <begin position="1755"/>
        <end position="1766"/>
    </location>
</feature>
<dbReference type="GO" id="GO:0008017">
    <property type="term" value="F:microtubule binding"/>
    <property type="evidence" value="ECO:0007669"/>
    <property type="project" value="InterPro"/>
</dbReference>
<dbReference type="GeneID" id="116306087"/>
<evidence type="ECO:0000256" key="6">
    <source>
        <dbReference type="SAM" id="MobiDB-lite"/>
    </source>
</evidence>
<comment type="similarity">
    <text evidence="5">Belongs to the TRAFAC class myosin-kinesin ATPase superfamily. Kinesin family.</text>
</comment>
<reference evidence="9" key="1">
    <citation type="submission" date="2025-08" db="UniProtKB">
        <authorList>
            <consortium name="RefSeq"/>
        </authorList>
    </citation>
    <scope>IDENTIFICATION</scope>
</reference>
<feature type="compositionally biased region" description="Low complexity" evidence="6">
    <location>
        <begin position="623"/>
        <end position="633"/>
    </location>
</feature>
<evidence type="ECO:0000256" key="4">
    <source>
        <dbReference type="ARBA" id="ARBA00023212"/>
    </source>
</evidence>
<keyword evidence="4" id="KW-0206">Cytoskeleton</keyword>
<evidence type="ECO:0000259" key="7">
    <source>
        <dbReference type="PROSITE" id="PS50067"/>
    </source>
</evidence>
<dbReference type="Pfam" id="PF23081">
    <property type="entry name" value="HTH_KIF26A_B_1st"/>
    <property type="match status" value="1"/>
</dbReference>
<dbReference type="InterPro" id="IPR027640">
    <property type="entry name" value="Kinesin-like_fam"/>
</dbReference>
<dbReference type="PANTHER" id="PTHR21608:SF7">
    <property type="entry name" value="KINESIN-LIKE PROTEIN CG14535"/>
    <property type="match status" value="1"/>
</dbReference>
<comment type="subcellular location">
    <subcellularLocation>
        <location evidence="1">Cytoplasm</location>
        <location evidence="1">Cytoskeleton</location>
    </subcellularLocation>
</comment>
<keyword evidence="4" id="KW-0963">Cytoplasm</keyword>
<feature type="domain" description="Kinesin motor" evidence="7">
    <location>
        <begin position="260"/>
        <end position="616"/>
    </location>
</feature>
<feature type="compositionally biased region" description="Basic residues" evidence="6">
    <location>
        <begin position="1789"/>
        <end position="1801"/>
    </location>
</feature>
<feature type="compositionally biased region" description="Acidic residues" evidence="6">
    <location>
        <begin position="797"/>
        <end position="827"/>
    </location>
</feature>
<feature type="compositionally biased region" description="Basic and acidic residues" evidence="6">
    <location>
        <begin position="636"/>
        <end position="652"/>
    </location>
</feature>
<feature type="compositionally biased region" description="Basic residues" evidence="6">
    <location>
        <begin position="1743"/>
        <end position="1754"/>
    </location>
</feature>
<dbReference type="GO" id="GO:0005524">
    <property type="term" value="F:ATP binding"/>
    <property type="evidence" value="ECO:0007669"/>
    <property type="project" value="UniProtKB-UniRule"/>
</dbReference>
<feature type="compositionally biased region" description="Low complexity" evidence="6">
    <location>
        <begin position="1226"/>
        <end position="1238"/>
    </location>
</feature>
<evidence type="ECO:0000313" key="8">
    <source>
        <dbReference type="Proteomes" id="UP000515163"/>
    </source>
</evidence>
<feature type="compositionally biased region" description="Basic and acidic residues" evidence="6">
    <location>
        <begin position="773"/>
        <end position="784"/>
    </location>
</feature>